<dbReference type="WBParaSite" id="BXY_1426700.1">
    <property type="protein sequence ID" value="BXY_1426700.1"/>
    <property type="gene ID" value="BXY_1426700"/>
</dbReference>
<accession>A0A1I7SMI2</accession>
<keyword evidence="7 11" id="KW-0378">Hydrolase</keyword>
<sequence>MASADSASVRHTFAEHLVVEVIVLDNPSMWLCILVLSFFYYHGNAAIPALDLTDVEIKELAQKMRDADDEKPKFCEFYVDYQGHFDGGESDYAEKSLFKWIRPSVLNQPSFKALLDLVPLFNPQTGIAEDNSPDKQKKEKAFIMAVFNSGPFKQLIDVLRKKNHPFAKTPDVLKQSMYDLWFGMFSRAKGKLDSSAFEHVFIGEAKNGEVSGMHNWVVINNFENDPKNTLNYRGFIIKRADIIASANFKWGSLVKKTGSFLMGTSPAFDFSLLSMCFLARRGNKKCETLIDGCPVNVQSYDLSQNGKDFIGTVYPEPGPSAPTCMANFKQRATVSKQG</sequence>
<evidence type="ECO:0000256" key="11">
    <source>
        <dbReference type="RuleBase" id="RU367085"/>
    </source>
</evidence>
<dbReference type="PANTHER" id="PTHR12439">
    <property type="entry name" value="PLACENTAL PROTEIN 11-RELATED"/>
    <property type="match status" value="1"/>
</dbReference>
<evidence type="ECO:0000256" key="4">
    <source>
        <dbReference type="ARBA" id="ARBA00022722"/>
    </source>
</evidence>
<dbReference type="Pfam" id="PF09412">
    <property type="entry name" value="XendoU"/>
    <property type="match status" value="1"/>
</dbReference>
<keyword evidence="8 11" id="KW-0694">RNA-binding</keyword>
<organism evidence="13 14">
    <name type="scientific">Bursaphelenchus xylophilus</name>
    <name type="common">Pinewood nematode worm</name>
    <name type="synonym">Aphelenchoides xylophilus</name>
    <dbReference type="NCBI Taxonomy" id="6326"/>
    <lineage>
        <taxon>Eukaryota</taxon>
        <taxon>Metazoa</taxon>
        <taxon>Ecdysozoa</taxon>
        <taxon>Nematoda</taxon>
        <taxon>Chromadorea</taxon>
        <taxon>Rhabditida</taxon>
        <taxon>Tylenchina</taxon>
        <taxon>Tylenchomorpha</taxon>
        <taxon>Aphelenchoidea</taxon>
        <taxon>Aphelenchoididae</taxon>
        <taxon>Bursaphelenchus</taxon>
    </lineage>
</organism>
<keyword evidence="9 11" id="KW-0464">Manganese</keyword>
<keyword evidence="5 11" id="KW-0479">Metal-binding</keyword>
<dbReference type="SUPFAM" id="SSF142877">
    <property type="entry name" value="EndoU-like"/>
    <property type="match status" value="1"/>
</dbReference>
<name>A0A1I7SMI2_BURXY</name>
<dbReference type="GO" id="GO:0003723">
    <property type="term" value="F:RNA binding"/>
    <property type="evidence" value="ECO:0007669"/>
    <property type="project" value="UniProtKB-UniRule"/>
</dbReference>
<evidence type="ECO:0000256" key="5">
    <source>
        <dbReference type="ARBA" id="ARBA00022723"/>
    </source>
</evidence>
<feature type="domain" description="EndoU" evidence="12">
    <location>
        <begin position="53"/>
        <end position="319"/>
    </location>
</feature>
<evidence type="ECO:0000256" key="3">
    <source>
        <dbReference type="ARBA" id="ARBA00011245"/>
    </source>
</evidence>
<dbReference type="InterPro" id="IPR037227">
    <property type="entry name" value="EndoU-like"/>
</dbReference>
<dbReference type="GO" id="GO:0046872">
    <property type="term" value="F:metal ion binding"/>
    <property type="evidence" value="ECO:0007669"/>
    <property type="project" value="UniProtKB-UniRule"/>
</dbReference>
<dbReference type="PANTHER" id="PTHR12439:SF11">
    <property type="entry name" value="URIDYLATE-SPECIFIC ENDORIBONUCLEASE"/>
    <property type="match status" value="1"/>
</dbReference>
<keyword evidence="6 11" id="KW-0255">Endonuclease</keyword>
<keyword evidence="4 11" id="KW-0540">Nuclease</keyword>
<comment type="similarity">
    <text evidence="2 11">Belongs to the ENDOU family.</text>
</comment>
<dbReference type="Proteomes" id="UP000095284">
    <property type="component" value="Unplaced"/>
</dbReference>
<comment type="cofactor">
    <cofactor evidence="1 11">
        <name>Mn(2+)</name>
        <dbReference type="ChEBI" id="CHEBI:29035"/>
    </cofactor>
</comment>
<evidence type="ECO:0000256" key="7">
    <source>
        <dbReference type="ARBA" id="ARBA00022801"/>
    </source>
</evidence>
<evidence type="ECO:0000256" key="9">
    <source>
        <dbReference type="ARBA" id="ARBA00023211"/>
    </source>
</evidence>
<dbReference type="GO" id="GO:0016787">
    <property type="term" value="F:hydrolase activity"/>
    <property type="evidence" value="ECO:0007669"/>
    <property type="project" value="UniProtKB-KW"/>
</dbReference>
<evidence type="ECO:0000256" key="10">
    <source>
        <dbReference type="ARBA" id="ARBA00023239"/>
    </source>
</evidence>
<evidence type="ECO:0000256" key="2">
    <source>
        <dbReference type="ARBA" id="ARBA00010168"/>
    </source>
</evidence>
<reference evidence="14" key="1">
    <citation type="submission" date="2016-11" db="UniProtKB">
        <authorList>
            <consortium name="WormBaseParasite"/>
        </authorList>
    </citation>
    <scope>IDENTIFICATION</scope>
</reference>
<evidence type="ECO:0000313" key="13">
    <source>
        <dbReference type="Proteomes" id="UP000095284"/>
    </source>
</evidence>
<dbReference type="eggNOG" id="KOG2849">
    <property type="taxonomic scope" value="Eukaryota"/>
</dbReference>
<keyword evidence="10" id="KW-0456">Lyase</keyword>
<dbReference type="InterPro" id="IPR039787">
    <property type="entry name" value="ENDOU"/>
</dbReference>
<evidence type="ECO:0000313" key="14">
    <source>
        <dbReference type="WBParaSite" id="BXY_1426700.1"/>
    </source>
</evidence>
<evidence type="ECO:0000256" key="1">
    <source>
        <dbReference type="ARBA" id="ARBA00001936"/>
    </source>
</evidence>
<dbReference type="CDD" id="cd21159">
    <property type="entry name" value="XendoU"/>
    <property type="match status" value="1"/>
</dbReference>
<comment type="subunit">
    <text evidence="3 11">Monomer.</text>
</comment>
<evidence type="ECO:0000256" key="8">
    <source>
        <dbReference type="ARBA" id="ARBA00022884"/>
    </source>
</evidence>
<dbReference type="PROSITE" id="PS51959">
    <property type="entry name" value="ENDOU"/>
    <property type="match status" value="1"/>
</dbReference>
<proteinExistence type="inferred from homology"/>
<evidence type="ECO:0000259" key="12">
    <source>
        <dbReference type="PROSITE" id="PS51959"/>
    </source>
</evidence>
<dbReference type="InterPro" id="IPR018998">
    <property type="entry name" value="EndoU_C"/>
</dbReference>
<dbReference type="AlphaFoldDB" id="A0A1I7SMI2"/>
<dbReference type="GO" id="GO:0004521">
    <property type="term" value="F:RNA endonuclease activity"/>
    <property type="evidence" value="ECO:0007669"/>
    <property type="project" value="UniProtKB-UniRule"/>
</dbReference>
<dbReference type="GO" id="GO:0016829">
    <property type="term" value="F:lyase activity"/>
    <property type="evidence" value="ECO:0007669"/>
    <property type="project" value="UniProtKB-KW"/>
</dbReference>
<evidence type="ECO:0000256" key="6">
    <source>
        <dbReference type="ARBA" id="ARBA00022759"/>
    </source>
</evidence>
<protein>
    <submittedName>
        <fullName evidence="14">Endoribonuclease</fullName>
    </submittedName>
</protein>